<dbReference type="InterPro" id="IPR006626">
    <property type="entry name" value="PbH1"/>
</dbReference>
<dbReference type="PANTHER" id="PTHR11319">
    <property type="entry name" value="G PROTEIN-COUPLED RECEPTOR-RELATED"/>
    <property type="match status" value="1"/>
</dbReference>
<dbReference type="SUPFAM" id="SSF51126">
    <property type="entry name" value="Pectin lyase-like"/>
    <property type="match status" value="9"/>
</dbReference>
<dbReference type="Pfam" id="PF17963">
    <property type="entry name" value="Big_9"/>
    <property type="match status" value="7"/>
</dbReference>
<dbReference type="SUPFAM" id="SSF69318">
    <property type="entry name" value="Integrin alpha N-terminal domain"/>
    <property type="match status" value="1"/>
</dbReference>
<dbReference type="PROSITE" id="PS50268">
    <property type="entry name" value="CADHERIN_2"/>
    <property type="match status" value="1"/>
</dbReference>
<proteinExistence type="predicted"/>
<dbReference type="PANTHER" id="PTHR11319:SF35">
    <property type="entry name" value="OUTER MEMBRANE PROTEIN PMPC-RELATED"/>
    <property type="match status" value="1"/>
</dbReference>
<evidence type="ECO:0000259" key="3">
    <source>
        <dbReference type="PROSITE" id="PS50268"/>
    </source>
</evidence>
<protein>
    <submittedName>
        <fullName evidence="4">Tandem-95 repeat protein</fullName>
    </submittedName>
</protein>
<dbReference type="Proteomes" id="UP000825051">
    <property type="component" value="Chromosome"/>
</dbReference>
<evidence type="ECO:0000256" key="1">
    <source>
        <dbReference type="ARBA" id="ARBA00022729"/>
    </source>
</evidence>
<reference evidence="4" key="1">
    <citation type="submission" date="2021-08" db="EMBL/GenBank/DDBJ databases">
        <title>Genome of a novel bacterium of the phylum Verrucomicrobia, Oleiharenicola sp. KSB-15.</title>
        <authorList>
            <person name="Chung J.-H."/>
            <person name="Ahn J.-H."/>
            <person name="Yoon Y."/>
            <person name="Kim D.-Y."/>
            <person name="An S.-H."/>
            <person name="Park I."/>
            <person name="Yeon J."/>
        </authorList>
    </citation>
    <scope>NUCLEOTIDE SEQUENCE</scope>
    <source>
        <strain evidence="4">KSB-15</strain>
    </source>
</reference>
<evidence type="ECO:0000313" key="4">
    <source>
        <dbReference type="EMBL" id="QYM77606.1"/>
    </source>
</evidence>
<dbReference type="Gene3D" id="2.60.40.3440">
    <property type="match status" value="5"/>
</dbReference>
<keyword evidence="5" id="KW-1185">Reference proteome</keyword>
<dbReference type="Gene3D" id="2.160.20.10">
    <property type="entry name" value="Single-stranded right-handed beta-helix, Pectin lyase-like"/>
    <property type="match status" value="6"/>
</dbReference>
<dbReference type="SMART" id="SM00710">
    <property type="entry name" value="PbH1"/>
    <property type="match status" value="26"/>
</dbReference>
<dbReference type="Gene3D" id="2.60.40.2810">
    <property type="match status" value="2"/>
</dbReference>
<dbReference type="RefSeq" id="WP_220160711.1">
    <property type="nucleotide sequence ID" value="NZ_CP080507.1"/>
</dbReference>
<feature type="chain" id="PRO_5034642941" evidence="2">
    <location>
        <begin position="26"/>
        <end position="6421"/>
    </location>
</feature>
<dbReference type="Pfam" id="PF13229">
    <property type="entry name" value="Beta_helix"/>
    <property type="match status" value="3"/>
</dbReference>
<dbReference type="InterPro" id="IPR059226">
    <property type="entry name" value="Choice_anch_Q_dom"/>
</dbReference>
<dbReference type="InterPro" id="IPR028994">
    <property type="entry name" value="Integrin_alpha_N"/>
</dbReference>
<dbReference type="GO" id="GO:0016020">
    <property type="term" value="C:membrane"/>
    <property type="evidence" value="ECO:0007669"/>
    <property type="project" value="InterPro"/>
</dbReference>
<dbReference type="Pfam" id="PF17803">
    <property type="entry name" value="Cadherin_4"/>
    <property type="match status" value="2"/>
</dbReference>
<dbReference type="NCBIfam" id="TIGR01965">
    <property type="entry name" value="VCBS_repeat"/>
    <property type="match status" value="1"/>
</dbReference>
<dbReference type="InterPro" id="IPR011050">
    <property type="entry name" value="Pectin_lyase_fold/virulence"/>
</dbReference>
<gene>
    <name evidence="4" type="ORF">K0B96_09725</name>
</gene>
<name>A0A8F9XJX0_9BACT</name>
<dbReference type="EMBL" id="CP080507">
    <property type="protein sequence ID" value="QYM77606.1"/>
    <property type="molecule type" value="Genomic_DNA"/>
</dbReference>
<dbReference type="InterPro" id="IPR039448">
    <property type="entry name" value="Beta_helix"/>
</dbReference>
<dbReference type="GO" id="GO:0005509">
    <property type="term" value="F:calcium ion binding"/>
    <property type="evidence" value="ECO:0007669"/>
    <property type="project" value="InterPro"/>
</dbReference>
<evidence type="ECO:0000256" key="2">
    <source>
        <dbReference type="SAM" id="SignalP"/>
    </source>
</evidence>
<dbReference type="KEGG" id="ole:K0B96_09725"/>
<evidence type="ECO:0000313" key="5">
    <source>
        <dbReference type="Proteomes" id="UP000825051"/>
    </source>
</evidence>
<keyword evidence="1 2" id="KW-0732">Signal</keyword>
<dbReference type="GO" id="GO:0007156">
    <property type="term" value="P:homophilic cell adhesion via plasma membrane adhesion molecules"/>
    <property type="evidence" value="ECO:0007669"/>
    <property type="project" value="InterPro"/>
</dbReference>
<dbReference type="NCBIfam" id="NF012211">
    <property type="entry name" value="tand_rpt_95"/>
    <property type="match status" value="3"/>
</dbReference>
<dbReference type="Pfam" id="PF13517">
    <property type="entry name" value="FG-GAP_3"/>
    <property type="match status" value="2"/>
</dbReference>
<sequence length="6421" mass="658836">MVRRARARLALLVLAITMSVAIARAAQTLYVRADATAGGNGASWATAYNDLQTAIAAASPSNSNPVEIWIKTGVYKPTTGTNRATRFELKSYLTLRGGFAGTESAASQRTASASATTFTVLSGDIGTPQPDAITATTNVNDLAGRTFDFSTAGLKDNCYNVVHAYGVSYAFLDRVVIAGGCADSTAVSQSQIETMLQPTTADGSGFRQGIDDRVTGGGLFMGNADVVLTDCWVIGNYAKGIGGGIVVRGGSLNLQNNRIARNVSGYAGGGVSAQQTTIAALNGNYFYGNSTPFLGGGLFLQADTGNKYVKAYEATLLATLAGVTVDDSITLPALVSQPLHFDPSILYDKLSEQKTQFKIAKTIAKKAAEKAGLIAPQKLLTNPLTAYATKGFGAALGSSYNWVSTAVTAVDIGVQLAVLLGADPNDPFIRGWSTFSAGFAAYATPSGLAFTIRDFFVDLFAYHPSFEERATKLRNQDYTDHQNTATRTEMLDNHFEHNFSGGYGGGAVFLRANVLLHRCWFVENEATYGGGGAAAFAYNNVDFENSAVLRNRSAFGHPGFTFAFRSVARLVNLTITGNYGATASGFAVGVDAGADASLINCVLWDNTNAQLTKGGADLFATRLADLDDAGVKAYNDAGDSHGLFTGTLDFQYCDVQGLSTLTYGTALFWPTVAYWETNVDPYGMNVASACPDVGEGIRPGAVVLFGAGVGTRGNFSRAPYLLQDVYPHPSSPLINAGSPGTYFHNGTEDDLVRHYRGTQNGRIDVGAVEGNGLLPPGTIVYVNSAASTSGDGLSWAGAKKTLAEALALPLATGNQVWVTAGTYYATPGVDRSVSMHLPPGCILVGGMPFGAASIDASDPVANPTIVSGNIGNPASAADNTSCLLSAHDLADGQETLPRIIRGIRFTAANSTSAAVWVCTPVVIQSCRFDNNAGGRALQISGTSVNNVAAVGQVFDCVFESNAAGGLACSAPRLDVIRTNFFDNTAPASAGLLHTSSYYESELKLERCLFYHNTATAGRGGGAGFNGRSLIIAHTVFADNTATPATDDNSVRGGAGFYWTFIDSNAAYSAPWITVNSIFYGNRLTGTFAPTTLENQQFGLSLDLPAYYPIWSLRKFAGNDIEGLTRLATRNGAEGNVDYDPFFVSPTSHNFSLSVDSLLLNAGSAYSSGTDTTTIVGGFADIGAIESTATSSFVPFALTFTALPATANGRNYTLTTSANPTATSFIWEVRRPGATEWTTVTNDAYTTGAGTRTLTLTTPPHTWNGSIYRLRLVAYGLRYYSLEQTVAILPSFLFVKPTATGTGDGTSWTNACTLPTALGLAVNFTQIWIAQGTIPLSPSYPNRIRIPTGARLYGGFVGTETSLAQRPGVGSAVTHIKSANGEPLFQVIGTNPATDTPTLIDRVTVESNSPSTYTRGPGFQLENANCAFTDVTFSYLWQGARIRNGGQISFTNLTATFCGTALDIDSAAVQITGSQFENCGTTQNTDISAGAIQNFRGTVTIADSTFSSNGGYYAGAIYSAGGSGSIDLQRCRFLDNRGWRWAGAIFVSHDSGTRIANSLLARNQVVSGSGNGGAILNYGSLSIVHCTLVANRAAYDSAISAVGPTSLINSIVWGNTFPDIGHPELQRVIGNTSASNSLVQGGGAYDPFFDPASADYALTAYSPALNRGGTDDALAGTLDLAGHVRRYSGGAADLGASEFAGPPGTPVYLTSPISDQTVYVERTATFTLTGTIGSTVSSTAFTWEYKNGASWAPIAGIPNAVITSSTTGSTLTLTNVTTSQNGLQFRATAPGVGSLGTATLTVKNRVILYVDSRVATSGNGLTWATALKTITEAITRATADTDIWIATGDYADAGITPPPEARVYIGFSGNETSVDQRDPAANPIRVGQPLADVTLVVDDVTTLVPPLTLAAGQSARWQVDTGGGNFVDLVADADRTISLVKGVPGLSLHANLALTGYRYRVVVSDNTGDLFTSDSAQITVIPRPTVYVDAAAASGAHTGADWANAFNDLAAALAAYPAFADFKIAEGTYTAPAGTSFQLRRSLTLTGGYVAGTATRDPAAHLTILQSADGTVASSTALKVNADRGIVDALTVLDGFTFRHAGTGLSLRDASPQLRNCRFENLITGLSAASSTFTIEDSAFTGQTLSAIRTSNQSALTVLRCTFTNNSAGTDVYVGGGAIGLGDGGTQPGPQSLVVNDSTFIGNSAYVGGAISVRNFGSTVTLTRCRFDGNTASDTGGALTCVSGGSVTVRDSAFVRNQSARFGSAIVSDAPLTLAFVTVAANVAGAHPSNAAISTAAPLTVRDSIIWGNTNAGVSQGEYGQYSTNNVTPTFSDSIVDGLLRTAGARLLPFDPRFVDAAHGDFRLAPDSPALGLAQSADLLADETDLTGGPRPAGAAPDLGAYESAAAPAPVYTFTHLPTALSGYSGSDLPALSQSIPVGYSGAWQYNSGSGWVTLPSSSSTALPGARSIFVNSQSSSLFTQLSIFGLSSALDATNLRFVLTAGSNTYPSPAIPITVLPFATLYVDASRGSSGDGASWATAFKTLDEGLAAVDAGHRVLYVAEGSYRGPFVLPMRFEIYGGFPTGGSDFPSRDPSAHPTILTGLAANGTDRTDVVRLAYSGNNYSQPIVDGFVIENGHTGLSADVGVAPTLRHLVVRGHDATGLVLNQSSGASLTDSLFENNAGTDGGAIRTINSSQTTLERVIVRGNSATRGGGLYLADSAILRSVLVTGNVADTGGAIYFAGSSPLLTQVTLAGNRATTAPAIYTRYAPVALRNSIVWGNRATSGDALVQFGSFDSGTYFIFDHVTAEQAPTTTGILRADPLFITAVDPSAAPTTTGDYRVRAVSPAIDAGADAFATGITLDVAGQPRVVGPVDVGAYESTTTGITPLAIAAPPAALAFHRSGSGNTFSISATGAASILWQSAAPNGAWTSLDGAPGFSGATTATLTVTAATPALNGYRFRALVTGTDGSVVTSDAATLTVYVSRLYVNAARAGSETGDGLTWATAFHALDDALAAAPLDPEGTEIWIAAGTYPPATVYTARSGLAFYGGFAGTETSLGERDLSAHVTAFTAAAGQSSIFTTASTPAYALPIRFDGLTFNNSASATAVTNAGRALDFDRVRFTGVAAALSSLYAPVTLRRVEVRGNDSASILVYVLGGSALVENSLFAGNRSSGSGQLTYFAAPTIIRHSTFASNRGDHPPLSFGDANNQTYNSIFWGNRQLSSPATATSLNGAARLYVVWNSVVENLTDLTRVATSLQNNTAADPRFVAPLAATATPFTAGDFSLSSASPAIDLGKNDQTSSDAIDLADHARQHGLYVDPGAYEYQADDIYALTTQPASTYASAVTPATFTVAGSRAATFAWEVSADAGAHYTAIPGATTATLTVPGAAEVDGNLYRARVQFVTGPELVSSAVTLSFLNPVVTASAPAGFATPASFSATANQSVTAWQWQVSTGGGAFTDVPGATSTALDVSGDASFANRTYRVQATFAAGPVVTSNTVAFVYADAVPASTSPAQLAFSVAGGVQPASLTDANFAVLPQFSGRLSLTAGDLTPTFNGAAVSFSFAEPLPAGSRVFVTTTAALRRADGVGARPQVWEYRVPTISGAGAFALPTTLSLATATTLTAGDVDGDGTPDLLVADTDGLRVWRNDGLGAFTADASAFGSANAKALALGSLSANATLDAVVITATGDVEIWTNDAAGHFTLAQTLPSLSARAIALGDLDADGDLDLVVATATGNRVYLNNGSAVFTPGATFGSAAATSVALADFDLDGDLDVIVTSTTNTIIYSNNGSAAFTAALTSATPADRVTTADLDADGRLDVILTRADQPARLWRNTGAFQFTTLAAAPGGGTLATLAAGDIDGDGRADLILTDAVGTTSPWLTAPDLASAPLTAQPLLNLGADVTLADLDGDAALDLVGLDAAGHPIASLYHRTATQLDEGTTASLAAAGFTPAPTTVHLASLPAHGTLLNGVTPVQIGDTFPLAAAASLTYSPAAHFNGLDSFTWSDTDGGAPRTYWLLVKPVVDSITATDDTLTVAQGGTATTLDGAIASVLANDINEDDGAFVAFIVTRPAHGTLTLNSDGTFSYVHDDSETRTDSFTYRAKNLVTGAYADATVAITIQNVNAAPTAIALAPASGTHYTGQPAGDTVALLSASDPDPEDAGLLTFTLVTGTGDTGNADFTLSGTSLVTAGPIDSSLGLTRSLRVRATDPAGLWFEQTFTVSFTQAPTPLAASATLDEDTPAALTLSAAGGAAALTYEIVSAPAHGSLTGTAPNVTYTPSADYNGNDSFTFRVTDGTVTSAPATVSLTINPVNDAPTLATHEITTDEDTPVTFTLDGSDVENDPLTYHIYTSPRLGSLVINGSSATYTPSHLGGQFGTEDAFLLYVDDGSPLGFSSPVLFTAHVAAIPHAPVLDALPGGGFGGNKNEPITFTVHATDLDGGFISYRVGTAPAHGSVRFSGADVTYVPAYNFSGADSFTIVATDGALDSAPLTAIVAVADPVPGAFDLSFTGAQHTTLHGYFQGSDAQNDPLTYQVLTAPAHGSIAQRTEVVTVDSISALTSWVDYTPDAAFNGTDSLTYVAIDPAGQVSDPATITFNVTANNLAPVATDVSVSQLGLASTAAVTLAATDAEGDALTYRIVTPPTHGQLTGDGSAAVTYTLAAAPFVGTDTFTYVANDGSHDSAPATVTLNFTKDVRAAHTVGDLVDVYRGLGTDIDVLANDHDDWGDPMFIFEVTQPAHGTVTKFSDHVYYAHNGDSATDDEFTYTVSNFSGLTVTEHVFITVKDYVINVTSNADSGEGTLRAAIDTVNRYAFTPLTPSGDRAEWTINLLLAADSSIINALTAGASNDIAPAVPDHDTLGASAYEIQGHVTIRGAAPSGRVTLNPIAAGGRLRAFYIDPRAVVTLQDIDVTGGTAHLGGAILNDGALTLENVTLSANTADADADAPGRGGALYNRGDFAHFNTIATLSLTNVAFTGNVATEGAGLYQANGEITAHSVTFSGHDATARDYRLAAGTFTAESLTADTPGAPWFGPLTPVTIRNRFTQTIPVDLAAGDSFAVTSQIPWSGDANILVAGPSFTVSGRGDTRTITTDLGASPTAGPVYLTATATGHGATFIRKAQVTVDPAVVRTPVARDDYITSPAQGSTIPVHDLLLANDSDPDGLNLYINDYTQPQYGTVSEVGGVLSYSSPNAANGYEDSFTYTITNGTHTATATVHVLHIPNRIVAVTSAADSDSGTLRAALAQATQYSAQAWTLSPIGLSSPSLTLATAAENDPELGASALVITTDVTIDGSGVPNLVVSPDANAAPMRLFRIAPGGKLTLRNLTVSGGSAHLGGAIYNEGKLVLDHATLSNNTATAPDAATAGLGGAIYNAGGSVTLTGSHLETNTAADASGTVFGLGGAIYTRDGAVTLTDSALADNIAQNGAGLYAEGITGATATFITSVLDNPDGVADLAGTGNVAFHRTRSTIVRIDGPSVGSLIDQTIDRNDFTGDTTGAVAFTASDQVPGLALSASSSVDGVIPNSSLTFDTTDDVHHLNFAATLSGLSDLTLTASAGGISFSEHFRVAANTGTAADPSAYPQTGGTIYPFQFVTVDPLQGKVYDSSGTQLPGGNGPATDPLNLPLIVAAVTQPAHGTATINAGGRIVYTHTDPAFTSGSDEFTYTVSNGFGGTATSGVQVTIQPAELTATDIASFNNALALANAQPATSWTIHIVAAANTTWTTSGYYSGNATDGFYSAVKIAGHITIDASASPGFTLTVPTPGYSGPPARHFLVLAGAELNLKDIRLAGGSAYAYGGPPAAGSAVYNFGTFTADHVTFANNSTYAAGLGGALYNDGGTASLVDSAFTNNSVNGGSFGGAIASRNGSLALTRVTFSGNQATNAKDVYILGDAATATITHTATFVSSSLYATANGGTVSGAPLPSSPVAHDDVVHLRSDHTAVVPLEILLANDTGDSLAFTSATSGASGSVAVANGFVTYTPNVPDDPDNDTFTYTVTDAYGNLATANVAVSTAPANQPPTLDALADLTVLEDAAPQTVNLSGLSAGFDETQHLTVIATSSNPALIPDPTVTYNDGDTTGSLSFTPLANASGTATITVTVQDDGGQDDGGLDTLSRMFVVTVTPVNDAPTLDALADPPAILENAPAQTIALTGLTAGPGESAQTLTVTATSSNPALLPDPTVTYSSPDATGSLTYTPVSGQSGTATITVTVRDDGGTANAGADTFTRTFTVTVTPVNDPPTLDPIADPAAILEDAATQTVNLTGISAGYLETQNLTLTATSDNPALIPNPTVNYTNGASTATLSYTPVAHTSGTATITVTLHDDAGTAHGGVDTTTRSFTVSVTPPPAPPPTVAISPRSGGGVTLHLTGEANVAYHIYVSTDLSTWALFSTITTAGDGTATLDDSTSPATGAARFYRADAD</sequence>
<organism evidence="4 5">
    <name type="scientific">Horticoccus luteus</name>
    <dbReference type="NCBI Taxonomy" id="2862869"/>
    <lineage>
        <taxon>Bacteria</taxon>
        <taxon>Pseudomonadati</taxon>
        <taxon>Verrucomicrobiota</taxon>
        <taxon>Opitutia</taxon>
        <taxon>Opitutales</taxon>
        <taxon>Opitutaceae</taxon>
        <taxon>Horticoccus</taxon>
    </lineage>
</organism>
<dbReference type="InterPro" id="IPR013517">
    <property type="entry name" value="FG-GAP"/>
</dbReference>
<dbReference type="InterPro" id="IPR040853">
    <property type="entry name" value="RapA2_cadherin-like"/>
</dbReference>
<dbReference type="NCBIfam" id="NF041518">
    <property type="entry name" value="choice_anch_Q"/>
    <property type="match status" value="3"/>
</dbReference>
<dbReference type="InterPro" id="IPR012334">
    <property type="entry name" value="Pectin_lyas_fold"/>
</dbReference>
<feature type="signal peptide" evidence="2">
    <location>
        <begin position="1"/>
        <end position="25"/>
    </location>
</feature>
<feature type="domain" description="Cadherin" evidence="3">
    <location>
        <begin position="4145"/>
        <end position="4245"/>
    </location>
</feature>
<accession>A0A8F9XJX0</accession>
<dbReference type="InterPro" id="IPR010221">
    <property type="entry name" value="VCBS_dom"/>
</dbReference>
<dbReference type="InterPro" id="IPR002126">
    <property type="entry name" value="Cadherin-like_dom"/>
</dbReference>